<dbReference type="GO" id="GO:0006417">
    <property type="term" value="P:regulation of translation"/>
    <property type="evidence" value="ECO:0007669"/>
    <property type="project" value="TreeGrafter"/>
</dbReference>
<dbReference type="PROSITE" id="PS50102">
    <property type="entry name" value="RRM"/>
    <property type="match status" value="2"/>
</dbReference>
<feature type="non-terminal residue" evidence="5">
    <location>
        <position position="1"/>
    </location>
</feature>
<dbReference type="InterPro" id="IPR012677">
    <property type="entry name" value="Nucleotide-bd_a/b_plait_sf"/>
</dbReference>
<protein>
    <recommendedName>
        <fullName evidence="4">RRM domain-containing protein</fullName>
    </recommendedName>
</protein>
<sequence>MPYRLFVGGLAFATSDDTLKAHFDQFGLVTDAIVMRDGVSRRSRGFGFVTYADLSCVEYALAQPEHIIDGRRVEAKRAVPRTDREGNHGPGNPHDSYRLHGMDAGQAAGMFPPEALLTTPSGSPGVAEFSPLAANKLFVGGLHYETRDSTFRAYFEQFGPVLAADVMFNRETHKSRGFGFVTFEHPESVGHVLRVSHHTIGGKVVEVKRAVPR</sequence>
<dbReference type="OrthoDB" id="1875751at2759"/>
<dbReference type="PANTHER" id="PTHR48032">
    <property type="entry name" value="RNA-BINDING PROTEIN MUSASHI HOMOLOG RBP6"/>
    <property type="match status" value="1"/>
</dbReference>
<comment type="caution">
    <text evidence="5">The sequence shown here is derived from an EMBL/GenBank/DDBJ whole genome shotgun (WGS) entry which is preliminary data.</text>
</comment>
<evidence type="ECO:0000256" key="2">
    <source>
        <dbReference type="ARBA" id="ARBA00022884"/>
    </source>
</evidence>
<accession>A0A836CPN2</accession>
<dbReference type="Gene3D" id="3.30.70.330">
    <property type="match status" value="2"/>
</dbReference>
<evidence type="ECO:0000256" key="3">
    <source>
        <dbReference type="PROSITE-ProRule" id="PRU00176"/>
    </source>
</evidence>
<reference evidence="5" key="1">
    <citation type="submission" date="2021-02" db="EMBL/GenBank/DDBJ databases">
        <title>First Annotated Genome of the Yellow-green Alga Tribonema minus.</title>
        <authorList>
            <person name="Mahan K.M."/>
        </authorList>
    </citation>
    <scope>NUCLEOTIDE SEQUENCE</scope>
    <source>
        <strain evidence="5">UTEX B ZZ1240</strain>
    </source>
</reference>
<evidence type="ECO:0000256" key="1">
    <source>
        <dbReference type="ARBA" id="ARBA00022737"/>
    </source>
</evidence>
<feature type="domain" description="RRM" evidence="4">
    <location>
        <begin position="3"/>
        <end position="80"/>
    </location>
</feature>
<organism evidence="5 6">
    <name type="scientific">Tribonema minus</name>
    <dbReference type="NCBI Taxonomy" id="303371"/>
    <lineage>
        <taxon>Eukaryota</taxon>
        <taxon>Sar</taxon>
        <taxon>Stramenopiles</taxon>
        <taxon>Ochrophyta</taxon>
        <taxon>PX clade</taxon>
        <taxon>Xanthophyceae</taxon>
        <taxon>Tribonematales</taxon>
        <taxon>Tribonemataceae</taxon>
        <taxon>Tribonema</taxon>
    </lineage>
</organism>
<dbReference type="SMART" id="SM00360">
    <property type="entry name" value="RRM"/>
    <property type="match status" value="2"/>
</dbReference>
<evidence type="ECO:0000313" key="5">
    <source>
        <dbReference type="EMBL" id="KAG5192999.1"/>
    </source>
</evidence>
<dbReference type="EMBL" id="JAFCMP010000001">
    <property type="protein sequence ID" value="KAG5192999.1"/>
    <property type="molecule type" value="Genomic_DNA"/>
</dbReference>
<keyword evidence="6" id="KW-1185">Reference proteome</keyword>
<feature type="domain" description="RRM" evidence="4">
    <location>
        <begin position="135"/>
        <end position="212"/>
    </location>
</feature>
<evidence type="ECO:0000313" key="6">
    <source>
        <dbReference type="Proteomes" id="UP000664859"/>
    </source>
</evidence>
<proteinExistence type="predicted"/>
<dbReference type="Proteomes" id="UP000664859">
    <property type="component" value="Unassembled WGS sequence"/>
</dbReference>
<name>A0A836CPN2_9STRA</name>
<dbReference type="FunFam" id="3.30.70.330:FF:000040">
    <property type="entry name" value="Heterogeneous nuclear ribonucleoprotein A2/B1"/>
    <property type="match status" value="1"/>
</dbReference>
<dbReference type="Pfam" id="PF00076">
    <property type="entry name" value="RRM_1"/>
    <property type="match status" value="2"/>
</dbReference>
<dbReference type="InterPro" id="IPR000504">
    <property type="entry name" value="RRM_dom"/>
</dbReference>
<evidence type="ECO:0000259" key="4">
    <source>
        <dbReference type="PROSITE" id="PS50102"/>
    </source>
</evidence>
<dbReference type="InterPro" id="IPR035979">
    <property type="entry name" value="RBD_domain_sf"/>
</dbReference>
<gene>
    <name evidence="5" type="ORF">JKP88DRAFT_182605</name>
</gene>
<dbReference type="AlphaFoldDB" id="A0A836CPN2"/>
<keyword evidence="1" id="KW-0677">Repeat</keyword>
<keyword evidence="2 3" id="KW-0694">RNA-binding</keyword>
<dbReference type="GO" id="GO:0003729">
    <property type="term" value="F:mRNA binding"/>
    <property type="evidence" value="ECO:0007669"/>
    <property type="project" value="TreeGrafter"/>
</dbReference>
<dbReference type="PANTHER" id="PTHR48032:SF6">
    <property type="entry name" value="RNA-BINDING (RRM_RBD_RNP MOTIFS) FAMILY PROTEIN"/>
    <property type="match status" value="1"/>
</dbReference>
<dbReference type="SUPFAM" id="SSF54928">
    <property type="entry name" value="RNA-binding domain, RBD"/>
    <property type="match status" value="2"/>
</dbReference>